<gene>
    <name evidence="1" type="ordered locus">PYCH_05740</name>
</gene>
<dbReference type="Proteomes" id="UP000008386">
    <property type="component" value="Chromosome"/>
</dbReference>
<dbReference type="KEGG" id="pya:PYCH_05740"/>
<name>F8AHX3_PYRYC</name>
<dbReference type="EMBL" id="CP002779">
    <property type="protein sequence ID" value="AEH24262.1"/>
    <property type="molecule type" value="Genomic_DNA"/>
</dbReference>
<sequence length="86" mass="9687">MSFSFVFFGFEEALRGEVPEDTLTIAIKHGEKTTLLGDCFTKDPVGDVIEAIAFAINSCEGINFLRKIEPTVGLFDYFWETFQVIL</sequence>
<protein>
    <submittedName>
        <fullName evidence="1">Uncharacterized protein</fullName>
    </submittedName>
</protein>
<reference evidence="1 2" key="1">
    <citation type="journal article" date="2011" name="J. Bacteriol.">
        <title>Complete genome sequence of the obligate piezophilic hyperthermophilic archaeon Pyrococcus yayanosii CH1.</title>
        <authorList>
            <person name="Jun X."/>
            <person name="Lupeng L."/>
            <person name="Minjuan X."/>
            <person name="Oger P."/>
            <person name="Fengping W."/>
            <person name="Jebbar M."/>
            <person name="Xiang X."/>
        </authorList>
    </citation>
    <scope>NUCLEOTIDE SEQUENCE [LARGE SCALE GENOMIC DNA]</scope>
    <source>
        <strain evidence="2">CH1 / JCM 16557</strain>
    </source>
</reference>
<dbReference type="eggNOG" id="ENOG502N5HF">
    <property type="taxonomic scope" value="Archaea"/>
</dbReference>
<evidence type="ECO:0000313" key="2">
    <source>
        <dbReference type="Proteomes" id="UP000008386"/>
    </source>
</evidence>
<dbReference type="STRING" id="529709.PYCH_05740"/>
<proteinExistence type="predicted"/>
<keyword evidence="2" id="KW-1185">Reference proteome</keyword>
<organism evidence="1 2">
    <name type="scientific">Pyrococcus yayanosii (strain CH1 / JCM 16557)</name>
    <dbReference type="NCBI Taxonomy" id="529709"/>
    <lineage>
        <taxon>Archaea</taxon>
        <taxon>Methanobacteriati</taxon>
        <taxon>Methanobacteriota</taxon>
        <taxon>Thermococci</taxon>
        <taxon>Thermococcales</taxon>
        <taxon>Thermococcaceae</taxon>
        <taxon>Pyrococcus</taxon>
    </lineage>
</organism>
<evidence type="ECO:0000313" key="1">
    <source>
        <dbReference type="EMBL" id="AEH24262.1"/>
    </source>
</evidence>
<dbReference type="AlphaFoldDB" id="F8AHX3"/>
<accession>F8AHX3</accession>
<dbReference type="HOGENOM" id="CLU_2490591_0_0_2"/>